<evidence type="ECO:0000256" key="1">
    <source>
        <dbReference type="SAM" id="SignalP"/>
    </source>
</evidence>
<protein>
    <recommendedName>
        <fullName evidence="2">DUF732 domain-containing protein</fullName>
    </recommendedName>
</protein>
<evidence type="ECO:0000259" key="2">
    <source>
        <dbReference type="Pfam" id="PF05305"/>
    </source>
</evidence>
<keyword evidence="4" id="KW-1185">Reference proteome</keyword>
<keyword evidence="1" id="KW-0732">Signal</keyword>
<dbReference type="InterPro" id="IPR007969">
    <property type="entry name" value="DUF732"/>
</dbReference>
<dbReference type="EMBL" id="AP022613">
    <property type="protein sequence ID" value="BBZ39591.1"/>
    <property type="molecule type" value="Genomic_DNA"/>
</dbReference>
<evidence type="ECO:0000313" key="3">
    <source>
        <dbReference type="EMBL" id="BBZ39591.1"/>
    </source>
</evidence>
<feature type="signal peptide" evidence="1">
    <location>
        <begin position="1"/>
        <end position="22"/>
    </location>
</feature>
<accession>A0A7I7YFG3</accession>
<sequence length="104" mass="10746">MRQLVPLLGVAALIGFAAPAYADPGDGDDASFLAALNKVGISYASPAQAVTSGRAVCECLSNGESGLELVHDVKTHNPGMDMENASNFAMISAKFFCPDQLSKA</sequence>
<name>A0A7I7YFG3_9MYCO</name>
<dbReference type="AlphaFoldDB" id="A0A7I7YFG3"/>
<reference evidence="3 4" key="1">
    <citation type="journal article" date="2019" name="Emerg. Microbes Infect.">
        <title>Comprehensive subspecies identification of 175 nontuberculous mycobacteria species based on 7547 genomic profiles.</title>
        <authorList>
            <person name="Matsumoto Y."/>
            <person name="Kinjo T."/>
            <person name="Motooka D."/>
            <person name="Nabeya D."/>
            <person name="Jung N."/>
            <person name="Uechi K."/>
            <person name="Horii T."/>
            <person name="Iida T."/>
            <person name="Fujita J."/>
            <person name="Nakamura S."/>
        </authorList>
    </citation>
    <scope>NUCLEOTIDE SEQUENCE [LARGE SCALE GENOMIC DNA]</scope>
    <source>
        <strain evidence="3 4">JCM 14738</strain>
    </source>
</reference>
<feature type="domain" description="DUF732" evidence="2">
    <location>
        <begin position="28"/>
        <end position="99"/>
    </location>
</feature>
<dbReference type="Pfam" id="PF05305">
    <property type="entry name" value="DUF732"/>
    <property type="match status" value="1"/>
</dbReference>
<feature type="chain" id="PRO_5029464637" description="DUF732 domain-containing protein" evidence="1">
    <location>
        <begin position="23"/>
        <end position="104"/>
    </location>
</feature>
<gene>
    <name evidence="3" type="ORF">MCNS_26540</name>
</gene>
<evidence type="ECO:0000313" key="4">
    <source>
        <dbReference type="Proteomes" id="UP000467385"/>
    </source>
</evidence>
<proteinExistence type="predicted"/>
<dbReference type="Proteomes" id="UP000467385">
    <property type="component" value="Chromosome"/>
</dbReference>
<organism evidence="3 4">
    <name type="scientific">Mycobacterium conspicuum</name>
    <dbReference type="NCBI Taxonomy" id="44010"/>
    <lineage>
        <taxon>Bacteria</taxon>
        <taxon>Bacillati</taxon>
        <taxon>Actinomycetota</taxon>
        <taxon>Actinomycetes</taxon>
        <taxon>Mycobacteriales</taxon>
        <taxon>Mycobacteriaceae</taxon>
        <taxon>Mycobacterium</taxon>
    </lineage>
</organism>